<evidence type="ECO:0000313" key="2">
    <source>
        <dbReference type="EMBL" id="KAJ5544067.1"/>
    </source>
</evidence>
<evidence type="ECO:0000256" key="1">
    <source>
        <dbReference type="SAM" id="MobiDB-lite"/>
    </source>
</evidence>
<evidence type="ECO:0000313" key="3">
    <source>
        <dbReference type="Proteomes" id="UP001220324"/>
    </source>
</evidence>
<dbReference type="Proteomes" id="UP001220324">
    <property type="component" value="Unassembled WGS sequence"/>
</dbReference>
<comment type="caution">
    <text evidence="2">The sequence shown here is derived from an EMBL/GenBank/DDBJ whole genome shotgun (WGS) entry which is preliminary data.</text>
</comment>
<dbReference type="EMBL" id="JAQIZZ010000004">
    <property type="protein sequence ID" value="KAJ5544067.1"/>
    <property type="molecule type" value="Genomic_DNA"/>
</dbReference>
<reference evidence="2 3" key="1">
    <citation type="journal article" date="2023" name="IMA Fungus">
        <title>Comparative genomic study of the Penicillium genus elucidates a diverse pangenome and 15 lateral gene transfer events.</title>
        <authorList>
            <person name="Petersen C."/>
            <person name="Sorensen T."/>
            <person name="Nielsen M.R."/>
            <person name="Sondergaard T.E."/>
            <person name="Sorensen J.L."/>
            <person name="Fitzpatrick D.A."/>
            <person name="Frisvad J.C."/>
            <person name="Nielsen K.L."/>
        </authorList>
    </citation>
    <scope>NUCLEOTIDE SEQUENCE [LARGE SCALE GENOMIC DNA]</scope>
    <source>
        <strain evidence="2 3">IBT 35679</strain>
    </source>
</reference>
<sequence>MDGQLQETSIGQTRGQGIHRAPVRPVVQPSHRCEETEPKHWLEDQLARLHALSFTPEESRPNLQRVLKDKYYGVEAVLTIVPNPATLAFDRQMVSPVQQQT</sequence>
<organism evidence="2 3">
    <name type="scientific">Penicillium frequentans</name>
    <dbReference type="NCBI Taxonomy" id="3151616"/>
    <lineage>
        <taxon>Eukaryota</taxon>
        <taxon>Fungi</taxon>
        <taxon>Dikarya</taxon>
        <taxon>Ascomycota</taxon>
        <taxon>Pezizomycotina</taxon>
        <taxon>Eurotiomycetes</taxon>
        <taxon>Eurotiomycetidae</taxon>
        <taxon>Eurotiales</taxon>
        <taxon>Aspergillaceae</taxon>
        <taxon>Penicillium</taxon>
    </lineage>
</organism>
<proteinExistence type="predicted"/>
<accession>A0AAD6GHC3</accession>
<feature type="compositionally biased region" description="Polar residues" evidence="1">
    <location>
        <begin position="1"/>
        <end position="15"/>
    </location>
</feature>
<gene>
    <name evidence="2" type="ORF">N7494_005346</name>
</gene>
<name>A0AAD6GHC3_9EURO</name>
<keyword evidence="3" id="KW-1185">Reference proteome</keyword>
<dbReference type="AlphaFoldDB" id="A0AAD6GHC3"/>
<protein>
    <submittedName>
        <fullName evidence="2">Uncharacterized protein</fullName>
    </submittedName>
</protein>
<feature type="region of interest" description="Disordered" evidence="1">
    <location>
        <begin position="1"/>
        <end position="31"/>
    </location>
</feature>